<dbReference type="PANTHER" id="PTHR33048:SF108">
    <property type="entry name" value="INTEGRAL MEMBRANE PROTEIN"/>
    <property type="match status" value="1"/>
</dbReference>
<evidence type="ECO:0000259" key="8">
    <source>
        <dbReference type="Pfam" id="PF20684"/>
    </source>
</evidence>
<keyword evidence="2 7" id="KW-0812">Transmembrane</keyword>
<evidence type="ECO:0000256" key="3">
    <source>
        <dbReference type="ARBA" id="ARBA00022989"/>
    </source>
</evidence>
<reference evidence="10" key="4">
    <citation type="journal article" date="2015" name="G3 (Bethesda)">
        <title>Genome sequences of three phytopathogenic species of the Magnaporthaceae family of fungi.</title>
        <authorList>
            <person name="Okagaki L.H."/>
            <person name="Nunes C.C."/>
            <person name="Sailsbery J."/>
            <person name="Clay B."/>
            <person name="Brown D."/>
            <person name="John T."/>
            <person name="Oh Y."/>
            <person name="Young N."/>
            <person name="Fitzgerald M."/>
            <person name="Haas B.J."/>
            <person name="Zeng Q."/>
            <person name="Young S."/>
            <person name="Adiconis X."/>
            <person name="Fan L."/>
            <person name="Levin J.Z."/>
            <person name="Mitchell T.K."/>
            <person name="Okubara P.A."/>
            <person name="Farman M.L."/>
            <person name="Kohn L.M."/>
            <person name="Birren B."/>
            <person name="Ma L.-J."/>
            <person name="Dean R.A."/>
        </authorList>
    </citation>
    <scope>NUCLEOTIDE SEQUENCE</scope>
    <source>
        <strain evidence="10">ATCC 64411 / 73-15</strain>
    </source>
</reference>
<dbReference type="Pfam" id="PF20684">
    <property type="entry name" value="Fung_rhodopsin"/>
    <property type="match status" value="1"/>
</dbReference>
<feature type="domain" description="Rhodopsin" evidence="8">
    <location>
        <begin position="50"/>
        <end position="288"/>
    </location>
</feature>
<keyword evidence="4 7" id="KW-0472">Membrane</keyword>
<keyword evidence="3 7" id="KW-1133">Transmembrane helix</keyword>
<feature type="region of interest" description="Disordered" evidence="6">
    <location>
        <begin position="407"/>
        <end position="555"/>
    </location>
</feature>
<protein>
    <recommendedName>
        <fullName evidence="8">Rhodopsin domain-containing protein</fullName>
    </recommendedName>
</protein>
<evidence type="ECO:0000256" key="1">
    <source>
        <dbReference type="ARBA" id="ARBA00004141"/>
    </source>
</evidence>
<evidence type="ECO:0000256" key="4">
    <source>
        <dbReference type="ARBA" id="ARBA00023136"/>
    </source>
</evidence>
<feature type="transmembrane region" description="Helical" evidence="7">
    <location>
        <begin position="226"/>
        <end position="245"/>
    </location>
</feature>
<feature type="transmembrane region" description="Helical" evidence="7">
    <location>
        <begin position="190"/>
        <end position="214"/>
    </location>
</feature>
<gene>
    <name evidence="9" type="ORF">MAPG_01524</name>
</gene>
<comment type="similarity">
    <text evidence="5">Belongs to the SAT4 family.</text>
</comment>
<dbReference type="PANTHER" id="PTHR33048">
    <property type="entry name" value="PTH11-LIKE INTEGRAL MEMBRANE PROTEIN (AFU_ORTHOLOGUE AFUA_5G11245)"/>
    <property type="match status" value="1"/>
</dbReference>
<feature type="compositionally biased region" description="Acidic residues" evidence="6">
    <location>
        <begin position="546"/>
        <end position="555"/>
    </location>
</feature>
<dbReference type="EnsemblFungi" id="MAPG_01524T0">
    <property type="protein sequence ID" value="MAPG_01524T0"/>
    <property type="gene ID" value="MAPG_01524"/>
</dbReference>
<reference evidence="10" key="5">
    <citation type="submission" date="2015-06" db="UniProtKB">
        <authorList>
            <consortium name="EnsemblFungi"/>
        </authorList>
    </citation>
    <scope>IDENTIFICATION</scope>
    <source>
        <strain evidence="10">ATCC 64411</strain>
    </source>
</reference>
<feature type="transmembrane region" description="Helical" evidence="7">
    <location>
        <begin position="110"/>
        <end position="133"/>
    </location>
</feature>
<feature type="transmembrane region" description="Helical" evidence="7">
    <location>
        <begin position="145"/>
        <end position="167"/>
    </location>
</feature>
<reference evidence="9" key="2">
    <citation type="submission" date="2010-05" db="EMBL/GenBank/DDBJ databases">
        <title>The Genome Sequence of Magnaporthe poae strain ATCC 64411.</title>
        <authorList>
            <consortium name="The Broad Institute Genome Sequencing Platform"/>
            <consortium name="Broad Institute Genome Sequencing Center for Infectious Disease"/>
            <person name="Ma L.-J."/>
            <person name="Dead R."/>
            <person name="Young S."/>
            <person name="Zeng Q."/>
            <person name="Koehrsen M."/>
            <person name="Alvarado L."/>
            <person name="Berlin A."/>
            <person name="Chapman S.B."/>
            <person name="Chen Z."/>
            <person name="Freedman E."/>
            <person name="Gellesch M."/>
            <person name="Goldberg J."/>
            <person name="Griggs A."/>
            <person name="Gujja S."/>
            <person name="Heilman E.R."/>
            <person name="Heiman D."/>
            <person name="Hepburn T."/>
            <person name="Howarth C."/>
            <person name="Jen D."/>
            <person name="Larson L."/>
            <person name="Mehta T."/>
            <person name="Neiman D."/>
            <person name="Pearson M."/>
            <person name="Roberts A."/>
            <person name="Saif S."/>
            <person name="Shea T."/>
            <person name="Shenoy N."/>
            <person name="Sisk P."/>
            <person name="Stolte C."/>
            <person name="Sykes S."/>
            <person name="Walk T."/>
            <person name="White J."/>
            <person name="Yandava C."/>
            <person name="Haas B."/>
            <person name="Nusbaum C."/>
            <person name="Birren B."/>
        </authorList>
    </citation>
    <scope>NUCLEOTIDE SEQUENCE</scope>
    <source>
        <strain evidence="9">ATCC 64411</strain>
    </source>
</reference>
<keyword evidence="11" id="KW-1185">Reference proteome</keyword>
<dbReference type="VEuPathDB" id="FungiDB:MAPG_01524"/>
<dbReference type="eggNOG" id="ENOG502SNPN">
    <property type="taxonomic scope" value="Eukaryota"/>
</dbReference>
<evidence type="ECO:0000256" key="6">
    <source>
        <dbReference type="SAM" id="MobiDB-lite"/>
    </source>
</evidence>
<reference evidence="9" key="3">
    <citation type="submission" date="2011-03" db="EMBL/GenBank/DDBJ databases">
        <title>Annotation of Magnaporthe poae ATCC 64411.</title>
        <authorList>
            <person name="Ma L.-J."/>
            <person name="Dead R."/>
            <person name="Young S.K."/>
            <person name="Zeng Q."/>
            <person name="Gargeya S."/>
            <person name="Fitzgerald M."/>
            <person name="Haas B."/>
            <person name="Abouelleil A."/>
            <person name="Alvarado L."/>
            <person name="Arachchi H.M."/>
            <person name="Berlin A."/>
            <person name="Brown A."/>
            <person name="Chapman S.B."/>
            <person name="Chen Z."/>
            <person name="Dunbar C."/>
            <person name="Freedman E."/>
            <person name="Gearin G."/>
            <person name="Gellesch M."/>
            <person name="Goldberg J."/>
            <person name="Griggs A."/>
            <person name="Gujja S."/>
            <person name="Heiman D."/>
            <person name="Howarth C."/>
            <person name="Larson L."/>
            <person name="Lui A."/>
            <person name="MacDonald P.J.P."/>
            <person name="Mehta T."/>
            <person name="Montmayeur A."/>
            <person name="Murphy C."/>
            <person name="Neiman D."/>
            <person name="Pearson M."/>
            <person name="Priest M."/>
            <person name="Roberts A."/>
            <person name="Saif S."/>
            <person name="Shea T."/>
            <person name="Shenoy N."/>
            <person name="Sisk P."/>
            <person name="Stolte C."/>
            <person name="Sykes S."/>
            <person name="Yandava C."/>
            <person name="Wortman J."/>
            <person name="Nusbaum C."/>
            <person name="Birren B."/>
        </authorList>
    </citation>
    <scope>NUCLEOTIDE SEQUENCE</scope>
    <source>
        <strain evidence="9">ATCC 64411</strain>
    </source>
</reference>
<dbReference type="EMBL" id="GL876966">
    <property type="protein sequence ID" value="KLU82452.1"/>
    <property type="molecule type" value="Genomic_DNA"/>
</dbReference>
<organism evidence="10 11">
    <name type="scientific">Magnaporthiopsis poae (strain ATCC 64411 / 73-15)</name>
    <name type="common">Kentucky bluegrass fungus</name>
    <name type="synonym">Magnaporthe poae</name>
    <dbReference type="NCBI Taxonomy" id="644358"/>
    <lineage>
        <taxon>Eukaryota</taxon>
        <taxon>Fungi</taxon>
        <taxon>Dikarya</taxon>
        <taxon>Ascomycota</taxon>
        <taxon>Pezizomycotina</taxon>
        <taxon>Sordariomycetes</taxon>
        <taxon>Sordariomycetidae</taxon>
        <taxon>Magnaporthales</taxon>
        <taxon>Magnaporthaceae</taxon>
        <taxon>Magnaporthiopsis</taxon>
    </lineage>
</organism>
<feature type="transmembrane region" description="Helical" evidence="7">
    <location>
        <begin position="34"/>
        <end position="54"/>
    </location>
</feature>
<evidence type="ECO:0000313" key="10">
    <source>
        <dbReference type="EnsemblFungi" id="MAPG_01524T0"/>
    </source>
</evidence>
<feature type="transmembrane region" description="Helical" evidence="7">
    <location>
        <begin position="66"/>
        <end position="90"/>
    </location>
</feature>
<dbReference type="OrthoDB" id="5378633at2759"/>
<dbReference type="STRING" id="644358.A0A0C4DNX5"/>
<name>A0A0C4DNX5_MAGP6</name>
<dbReference type="InterPro" id="IPR049326">
    <property type="entry name" value="Rhodopsin_dom_fungi"/>
</dbReference>
<accession>A0A0C4DNX5</accession>
<reference evidence="11" key="1">
    <citation type="submission" date="2010-05" db="EMBL/GenBank/DDBJ databases">
        <title>The genome sequence of Magnaporthe poae strain ATCC 64411.</title>
        <authorList>
            <person name="Ma L.-J."/>
            <person name="Dead R."/>
            <person name="Young S."/>
            <person name="Zeng Q."/>
            <person name="Koehrsen M."/>
            <person name="Alvarado L."/>
            <person name="Berlin A."/>
            <person name="Chapman S.B."/>
            <person name="Chen Z."/>
            <person name="Freedman E."/>
            <person name="Gellesch M."/>
            <person name="Goldberg J."/>
            <person name="Griggs A."/>
            <person name="Gujja S."/>
            <person name="Heilman E.R."/>
            <person name="Heiman D."/>
            <person name="Hepburn T."/>
            <person name="Howarth C."/>
            <person name="Jen D."/>
            <person name="Larson L."/>
            <person name="Mehta T."/>
            <person name="Neiman D."/>
            <person name="Pearson M."/>
            <person name="Roberts A."/>
            <person name="Saif S."/>
            <person name="Shea T."/>
            <person name="Shenoy N."/>
            <person name="Sisk P."/>
            <person name="Stolte C."/>
            <person name="Sykes S."/>
            <person name="Walk T."/>
            <person name="White J."/>
            <person name="Yandava C."/>
            <person name="Haas B."/>
            <person name="Nusbaum C."/>
            <person name="Birren B."/>
        </authorList>
    </citation>
    <scope>NUCLEOTIDE SEQUENCE [LARGE SCALE GENOMIC DNA]</scope>
    <source>
        <strain evidence="11">ATCC 64411 / 73-15</strain>
    </source>
</reference>
<proteinExistence type="inferred from homology"/>
<comment type="subcellular location">
    <subcellularLocation>
        <location evidence="1">Membrane</location>
        <topology evidence="1">Multi-pass membrane protein</topology>
    </subcellularLocation>
</comment>
<dbReference type="Proteomes" id="UP000011715">
    <property type="component" value="Unassembled WGS sequence"/>
</dbReference>
<dbReference type="OMA" id="HIVWRIY"/>
<feature type="region of interest" description="Disordered" evidence="6">
    <location>
        <begin position="354"/>
        <end position="375"/>
    </location>
</feature>
<dbReference type="GO" id="GO:0016020">
    <property type="term" value="C:membrane"/>
    <property type="evidence" value="ECO:0007669"/>
    <property type="project" value="UniProtKB-SubCell"/>
</dbReference>
<evidence type="ECO:0000313" key="11">
    <source>
        <dbReference type="Proteomes" id="UP000011715"/>
    </source>
</evidence>
<feature type="transmembrane region" description="Helical" evidence="7">
    <location>
        <begin position="265"/>
        <end position="287"/>
    </location>
</feature>
<sequence>MERSDCGGGAIPRPPGFEPSPECLRDAGMRGLNFAVQTTATILIVGFFIARSFAKWAVSSPIRAEDWFCVAALIVTLGYLACIFAMHHYGDGYHAWDLTAETLKYYKRSLYVSAVLYCPAAYLTKVTLLLLIARVFSVKEQVSRGIYMFIILITVLYTPVQIIKTIMCVPTRAFWDPDIRPDFCFDTQKVFIADIALATFTDAVILVLPVLLAWPLRLSACKRLKIAAMLGAGGGAVGTDVLRMYKVIELQYEQDTSGRFGLLPILTTLELTTGFVCACVPPINLLLERCLHRTRFSPNNPRTPPPPRRRSRIAAAFTMTDRAGSAPTLPKRLSNRWSSLLTATATTAGTSTRTRLTTASENGTSYGRMPASNGRGKEAAAAVTIAEQPVSPEDMFNVDVERALMTGRPLSRVGATNPPGDETTGHKAGSSMDWLRRMTSSSRSQTRNASPTERSTAGGWSGHRASAEAASQLDRAPSSATSCDLGGITKTVQISLEGTPDGEGPSSAPQPPPPSSPGAAANTYAAYDGSRRKLIPETVWDGRTVEDEEEAHTSF</sequence>
<dbReference type="EMBL" id="ADBL01000368">
    <property type="status" value="NOT_ANNOTATED_CDS"/>
    <property type="molecule type" value="Genomic_DNA"/>
</dbReference>
<evidence type="ECO:0000256" key="2">
    <source>
        <dbReference type="ARBA" id="ARBA00022692"/>
    </source>
</evidence>
<dbReference type="AlphaFoldDB" id="A0A0C4DNX5"/>
<evidence type="ECO:0000256" key="5">
    <source>
        <dbReference type="ARBA" id="ARBA00038359"/>
    </source>
</evidence>
<evidence type="ECO:0000313" key="9">
    <source>
        <dbReference type="EMBL" id="KLU82452.1"/>
    </source>
</evidence>
<feature type="compositionally biased region" description="Low complexity" evidence="6">
    <location>
        <begin position="437"/>
        <end position="447"/>
    </location>
</feature>
<evidence type="ECO:0000256" key="7">
    <source>
        <dbReference type="SAM" id="Phobius"/>
    </source>
</evidence>
<dbReference type="InterPro" id="IPR052337">
    <property type="entry name" value="SAT4-like"/>
</dbReference>